<evidence type="ECO:0000313" key="1">
    <source>
        <dbReference type="EMBL" id="GAI17828.1"/>
    </source>
</evidence>
<accession>X1LFD8</accession>
<proteinExistence type="predicted"/>
<name>X1LFD8_9ZZZZ</name>
<reference evidence="1" key="1">
    <citation type="journal article" date="2014" name="Front. Microbiol.">
        <title>High frequency of phylogenetically diverse reductive dehalogenase-homologous genes in deep subseafloor sedimentary metagenomes.</title>
        <authorList>
            <person name="Kawai M."/>
            <person name="Futagami T."/>
            <person name="Toyoda A."/>
            <person name="Takaki Y."/>
            <person name="Nishi S."/>
            <person name="Hori S."/>
            <person name="Arai W."/>
            <person name="Tsubouchi T."/>
            <person name="Morono Y."/>
            <person name="Uchiyama I."/>
            <person name="Ito T."/>
            <person name="Fujiyama A."/>
            <person name="Inagaki F."/>
            <person name="Takami H."/>
        </authorList>
    </citation>
    <scope>NUCLEOTIDE SEQUENCE</scope>
    <source>
        <strain evidence="1">Expedition CK06-06</strain>
    </source>
</reference>
<dbReference type="EMBL" id="BARV01008293">
    <property type="protein sequence ID" value="GAI17828.1"/>
    <property type="molecule type" value="Genomic_DNA"/>
</dbReference>
<dbReference type="AlphaFoldDB" id="X1LFD8"/>
<comment type="caution">
    <text evidence="1">The sequence shown here is derived from an EMBL/GenBank/DDBJ whole genome shotgun (WGS) entry which is preliminary data.</text>
</comment>
<gene>
    <name evidence="1" type="ORF">S06H3_16719</name>
</gene>
<protein>
    <submittedName>
        <fullName evidence="1">Uncharacterized protein</fullName>
    </submittedName>
</protein>
<organism evidence="1">
    <name type="scientific">marine sediment metagenome</name>
    <dbReference type="NCBI Taxonomy" id="412755"/>
    <lineage>
        <taxon>unclassified sequences</taxon>
        <taxon>metagenomes</taxon>
        <taxon>ecological metagenomes</taxon>
    </lineage>
</organism>
<sequence length="122" mass="13679">MATPKDTPFGRVAFTAFTMKQILDNPLEGETPTSRMKQIGMINLIYQMQLTNIETTITNIMNISRLSRDAVYESTTPLLTRKLLLEEQVLNTAGRGRAYRLVIPEEIFGSGPFLTLNPGKSE</sequence>